<feature type="region of interest" description="Disordered" evidence="1">
    <location>
        <begin position="431"/>
        <end position="480"/>
    </location>
</feature>
<organism evidence="3 4">
    <name type="scientific">Bordetella genomosp. 9</name>
    <dbReference type="NCBI Taxonomy" id="1416803"/>
    <lineage>
        <taxon>Bacteria</taxon>
        <taxon>Pseudomonadati</taxon>
        <taxon>Pseudomonadota</taxon>
        <taxon>Betaproteobacteria</taxon>
        <taxon>Burkholderiales</taxon>
        <taxon>Alcaligenaceae</taxon>
        <taxon>Bordetella</taxon>
    </lineage>
</organism>
<evidence type="ECO:0000259" key="2">
    <source>
        <dbReference type="Pfam" id="PF05872"/>
    </source>
</evidence>
<dbReference type="InterPro" id="IPR033186">
    <property type="entry name" value="HerA_C"/>
</dbReference>
<feature type="compositionally biased region" description="Low complexity" evidence="1">
    <location>
        <begin position="431"/>
        <end position="452"/>
    </location>
</feature>
<dbReference type="PANTHER" id="PTHR30121">
    <property type="entry name" value="UNCHARACTERIZED PROTEIN YJGR-RELATED"/>
    <property type="match status" value="1"/>
</dbReference>
<accession>A0A261R4A4</accession>
<dbReference type="Gene3D" id="3.40.50.300">
    <property type="entry name" value="P-loop containing nucleotide triphosphate hydrolases"/>
    <property type="match status" value="2"/>
</dbReference>
<feature type="domain" description="Helicase HerA-like C-terminal" evidence="2">
    <location>
        <begin position="14"/>
        <end position="512"/>
    </location>
</feature>
<keyword evidence="4" id="KW-1185">Reference proteome</keyword>
<protein>
    <submittedName>
        <fullName evidence="3">ATP-binding protein</fullName>
    </submittedName>
</protein>
<gene>
    <name evidence="3" type="ORF">CAL26_17605</name>
</gene>
<keyword evidence="3" id="KW-0547">Nucleotide-binding</keyword>
<evidence type="ECO:0000313" key="4">
    <source>
        <dbReference type="Proteomes" id="UP000216857"/>
    </source>
</evidence>
<dbReference type="STRING" id="1416803.CAL13_07955"/>
<dbReference type="RefSeq" id="WP_094848094.1">
    <property type="nucleotide sequence ID" value="NZ_NEVJ01000003.1"/>
</dbReference>
<dbReference type="Proteomes" id="UP000216857">
    <property type="component" value="Unassembled WGS sequence"/>
</dbReference>
<name>A0A261R4A4_9BORD</name>
<dbReference type="SUPFAM" id="SSF52540">
    <property type="entry name" value="P-loop containing nucleoside triphosphate hydrolases"/>
    <property type="match status" value="1"/>
</dbReference>
<evidence type="ECO:0000313" key="3">
    <source>
        <dbReference type="EMBL" id="OZI19440.1"/>
    </source>
</evidence>
<dbReference type="InterPro" id="IPR051162">
    <property type="entry name" value="T4SS_component"/>
</dbReference>
<dbReference type="EMBL" id="NEVJ01000003">
    <property type="protein sequence ID" value="OZI19440.1"/>
    <property type="molecule type" value="Genomic_DNA"/>
</dbReference>
<dbReference type="InterPro" id="IPR027417">
    <property type="entry name" value="P-loop_NTPase"/>
</dbReference>
<reference evidence="3" key="1">
    <citation type="submission" date="2017-05" db="EMBL/GenBank/DDBJ databases">
        <title>Complete and WGS of Bordetella genogroups.</title>
        <authorList>
            <person name="Spilker T."/>
            <person name="Lipuma J."/>
        </authorList>
    </citation>
    <scope>NUCLEOTIDE SEQUENCE</scope>
    <source>
        <strain evidence="3">AU21707</strain>
    </source>
</reference>
<dbReference type="OrthoDB" id="9758751at2"/>
<sequence>MPDTAPSPPVLRVARHDGQDLGLLPGMANRHGCITGATGTGKTVTLQVLAEQFSRIGTPVFLADVKGDLTGISQAGVPSPKLRQRLDTLGLDEPAWGATPAILWDVFGQQGHPVRATVSDLGPLLLSRMLELNDTQEGVLSMVFKVADDEGLLLLDLKDLRAMLQDVADRAAELKTRYGNVSAATVGAIQRGLLRLESQGADDFFGEPMLDIADLMRVDGEGRGVVSILAADKLMQAPRLYAVFLLWLLAELYEKLPELGDPEKPRLVFFFDEAHLLFEDAPKALLDRVEQVVRLVRSKGVGVYFVTQNPLDIPETVLGQLGNRIQHALRAFTPRDQKAVRTAAQTMRPNPQLDLEQAITELAVGEALVSLLDEKGRPGVTQRAWIAPPASRIGPATAAEREALRAGSPVKGKYEQAVDRDSAYEVLGRRAAGPAGPADAPARPAGTPGAPGTESKGGGVMDGLNDVLFGSTGPRGGRRDGVVQTMAKTAMRSVARELVRGVLGSLLGSRRR</sequence>
<keyword evidence="3" id="KW-0067">ATP-binding</keyword>
<comment type="caution">
    <text evidence="3">The sequence shown here is derived from an EMBL/GenBank/DDBJ whole genome shotgun (WGS) entry which is preliminary data.</text>
</comment>
<dbReference type="PANTHER" id="PTHR30121:SF6">
    <property type="entry name" value="SLR6007 PROTEIN"/>
    <property type="match status" value="1"/>
</dbReference>
<dbReference type="GO" id="GO:0005524">
    <property type="term" value="F:ATP binding"/>
    <property type="evidence" value="ECO:0007669"/>
    <property type="project" value="UniProtKB-KW"/>
</dbReference>
<proteinExistence type="predicted"/>
<dbReference type="AlphaFoldDB" id="A0A261R4A4"/>
<dbReference type="Pfam" id="PF05872">
    <property type="entry name" value="HerA_C"/>
    <property type="match status" value="1"/>
</dbReference>
<evidence type="ECO:0000256" key="1">
    <source>
        <dbReference type="SAM" id="MobiDB-lite"/>
    </source>
</evidence>